<evidence type="ECO:0000313" key="2">
    <source>
        <dbReference type="Proteomes" id="UP001237642"/>
    </source>
</evidence>
<proteinExistence type="predicted"/>
<reference evidence="1" key="2">
    <citation type="submission" date="2023-05" db="EMBL/GenBank/DDBJ databases">
        <authorList>
            <person name="Schelkunov M.I."/>
        </authorList>
    </citation>
    <scope>NUCLEOTIDE SEQUENCE</scope>
    <source>
        <strain evidence="1">Hsosn_3</strain>
        <tissue evidence="1">Leaf</tissue>
    </source>
</reference>
<name>A0AAD8IXD4_9APIA</name>
<protein>
    <submittedName>
        <fullName evidence="1">Uncharacterized protein</fullName>
    </submittedName>
</protein>
<dbReference type="Proteomes" id="UP001237642">
    <property type="component" value="Unassembled WGS sequence"/>
</dbReference>
<evidence type="ECO:0000313" key="1">
    <source>
        <dbReference type="EMBL" id="KAK1392082.1"/>
    </source>
</evidence>
<dbReference type="AlphaFoldDB" id="A0AAD8IXD4"/>
<sequence>MAINKERIENLEAGLQIVESMGLVDHRLNLPSFSRVHLVLHDTPLKLGGGSAETSSKLPPRLMFTLPKLILDTGQVHIAGRVFNEMAKWQGMSLGDATWEQTDMLQQRLMNMCKRGAMIDPQNKYMLFSLLVLLG</sequence>
<accession>A0AAD8IXD4</accession>
<comment type="caution">
    <text evidence="1">The sequence shown here is derived from an EMBL/GenBank/DDBJ whole genome shotgun (WGS) entry which is preliminary data.</text>
</comment>
<reference evidence="1" key="1">
    <citation type="submission" date="2023-02" db="EMBL/GenBank/DDBJ databases">
        <title>Genome of toxic invasive species Heracleum sosnowskyi carries increased number of genes despite the absence of recent whole-genome duplications.</title>
        <authorList>
            <person name="Schelkunov M."/>
            <person name="Shtratnikova V."/>
            <person name="Makarenko M."/>
            <person name="Klepikova A."/>
            <person name="Omelchenko D."/>
            <person name="Novikova G."/>
            <person name="Obukhova E."/>
            <person name="Bogdanov V."/>
            <person name="Penin A."/>
            <person name="Logacheva M."/>
        </authorList>
    </citation>
    <scope>NUCLEOTIDE SEQUENCE</scope>
    <source>
        <strain evidence="1">Hsosn_3</strain>
        <tissue evidence="1">Leaf</tissue>
    </source>
</reference>
<organism evidence="1 2">
    <name type="scientific">Heracleum sosnowskyi</name>
    <dbReference type="NCBI Taxonomy" id="360622"/>
    <lineage>
        <taxon>Eukaryota</taxon>
        <taxon>Viridiplantae</taxon>
        <taxon>Streptophyta</taxon>
        <taxon>Embryophyta</taxon>
        <taxon>Tracheophyta</taxon>
        <taxon>Spermatophyta</taxon>
        <taxon>Magnoliopsida</taxon>
        <taxon>eudicotyledons</taxon>
        <taxon>Gunneridae</taxon>
        <taxon>Pentapetalae</taxon>
        <taxon>asterids</taxon>
        <taxon>campanulids</taxon>
        <taxon>Apiales</taxon>
        <taxon>Apiaceae</taxon>
        <taxon>Apioideae</taxon>
        <taxon>apioid superclade</taxon>
        <taxon>Tordylieae</taxon>
        <taxon>Tordyliinae</taxon>
        <taxon>Heracleum</taxon>
    </lineage>
</organism>
<dbReference type="EMBL" id="JAUIZM010000003">
    <property type="protein sequence ID" value="KAK1392082.1"/>
    <property type="molecule type" value="Genomic_DNA"/>
</dbReference>
<gene>
    <name evidence="1" type="ORF">POM88_011138</name>
</gene>
<keyword evidence="2" id="KW-1185">Reference proteome</keyword>